<sequence length="269" mass="29484">MANSSQPTLQQQLAAAQEQIQWLNNQNLQMNGELSRLRASNPQTSNIPVSTHQPRPFFPQSQPYVPQQPFVQPQISQPFIQPQVSQVSLPPPPPVNNSRIFPPLPSGPYPGTTTFTYNQPQAGPRPFVPFPEPVSHVPTAATPITHIPNLSNLLGTSSNPPLNDIVDVRLKMLEEQNKAMLALLTELPGAAVPIEVEPKTGFQASPYIDEIALVDIPNTTFTPKYSGISDDVEHIAQYKQLVWIVPIPTQFQEICMCKGFGSTLTGAAL</sequence>
<reference evidence="2" key="1">
    <citation type="submission" date="2023-03" db="EMBL/GenBank/DDBJ databases">
        <title>Chromosome-scale reference genome and RAD-based genetic map of yellow starthistle (Centaurea solstitialis) reveal putative structural variation and QTLs associated with invader traits.</title>
        <authorList>
            <person name="Reatini B."/>
            <person name="Cang F.A."/>
            <person name="Jiang Q."/>
            <person name="Mckibben M.T.W."/>
            <person name="Barker M.S."/>
            <person name="Rieseberg L.H."/>
            <person name="Dlugosch K.M."/>
        </authorList>
    </citation>
    <scope>NUCLEOTIDE SEQUENCE</scope>
    <source>
        <strain evidence="2">CAN-66</strain>
        <tissue evidence="2">Leaf</tissue>
    </source>
</reference>
<protein>
    <submittedName>
        <fullName evidence="2">Uncharacterized protein</fullName>
    </submittedName>
</protein>
<organism evidence="2 3">
    <name type="scientific">Centaurea solstitialis</name>
    <name type="common">yellow star-thistle</name>
    <dbReference type="NCBI Taxonomy" id="347529"/>
    <lineage>
        <taxon>Eukaryota</taxon>
        <taxon>Viridiplantae</taxon>
        <taxon>Streptophyta</taxon>
        <taxon>Embryophyta</taxon>
        <taxon>Tracheophyta</taxon>
        <taxon>Spermatophyta</taxon>
        <taxon>Magnoliopsida</taxon>
        <taxon>eudicotyledons</taxon>
        <taxon>Gunneridae</taxon>
        <taxon>Pentapetalae</taxon>
        <taxon>asterids</taxon>
        <taxon>campanulids</taxon>
        <taxon>Asterales</taxon>
        <taxon>Asteraceae</taxon>
        <taxon>Carduoideae</taxon>
        <taxon>Cardueae</taxon>
        <taxon>Centaureinae</taxon>
        <taxon>Centaurea</taxon>
    </lineage>
</organism>
<feature type="coiled-coil region" evidence="1">
    <location>
        <begin position="6"/>
        <end position="33"/>
    </location>
</feature>
<keyword evidence="1" id="KW-0175">Coiled coil</keyword>
<gene>
    <name evidence="2" type="ORF">OSB04_023904</name>
</gene>
<evidence type="ECO:0000313" key="3">
    <source>
        <dbReference type="Proteomes" id="UP001172457"/>
    </source>
</evidence>
<keyword evidence="3" id="KW-1185">Reference proteome</keyword>
<evidence type="ECO:0000256" key="1">
    <source>
        <dbReference type="SAM" id="Coils"/>
    </source>
</evidence>
<evidence type="ECO:0000313" key="2">
    <source>
        <dbReference type="EMBL" id="KAJ9544197.1"/>
    </source>
</evidence>
<comment type="caution">
    <text evidence="2">The sequence shown here is derived from an EMBL/GenBank/DDBJ whole genome shotgun (WGS) entry which is preliminary data.</text>
</comment>
<dbReference type="Proteomes" id="UP001172457">
    <property type="component" value="Chromosome 6"/>
</dbReference>
<name>A0AA38T3K7_9ASTR</name>
<proteinExistence type="predicted"/>
<dbReference type="EMBL" id="JARYMX010000006">
    <property type="protein sequence ID" value="KAJ9544197.1"/>
    <property type="molecule type" value="Genomic_DNA"/>
</dbReference>
<dbReference type="AlphaFoldDB" id="A0AA38T3K7"/>
<accession>A0AA38T3K7</accession>